<dbReference type="InterPro" id="IPR011662">
    <property type="entry name" value="Secretin/TonB_short_N"/>
</dbReference>
<evidence type="ECO:0000256" key="3">
    <source>
        <dbReference type="ARBA" id="ARBA00022448"/>
    </source>
</evidence>
<evidence type="ECO:0000256" key="16">
    <source>
        <dbReference type="SAM" id="SignalP"/>
    </source>
</evidence>
<dbReference type="Proteomes" id="UP000078476">
    <property type="component" value="Unassembled WGS sequence"/>
</dbReference>
<keyword evidence="4 14" id="KW-1134">Transmembrane beta strand</keyword>
<dbReference type="SUPFAM" id="SSF56935">
    <property type="entry name" value="Porins"/>
    <property type="match status" value="1"/>
</dbReference>
<gene>
    <name evidence="18" type="ORF">A1359_07985</name>
</gene>
<dbReference type="GO" id="GO:0015891">
    <property type="term" value="P:siderophore transport"/>
    <property type="evidence" value="ECO:0007669"/>
    <property type="project" value="InterPro"/>
</dbReference>
<evidence type="ECO:0000313" key="19">
    <source>
        <dbReference type="Proteomes" id="UP000078476"/>
    </source>
</evidence>
<keyword evidence="12 18" id="KW-0675">Receptor</keyword>
<dbReference type="Gene3D" id="3.55.50.30">
    <property type="match status" value="1"/>
</dbReference>
<evidence type="ECO:0000256" key="2">
    <source>
        <dbReference type="ARBA" id="ARBA00009810"/>
    </source>
</evidence>
<evidence type="ECO:0000256" key="5">
    <source>
        <dbReference type="ARBA" id="ARBA00022496"/>
    </source>
</evidence>
<dbReference type="NCBIfam" id="TIGR01783">
    <property type="entry name" value="TonB-siderophor"/>
    <property type="match status" value="1"/>
</dbReference>
<keyword evidence="7 16" id="KW-0732">Signal</keyword>
<dbReference type="Gene3D" id="2.170.130.10">
    <property type="entry name" value="TonB-dependent receptor, plug domain"/>
    <property type="match status" value="1"/>
</dbReference>
<comment type="similarity">
    <text evidence="2 14 15">Belongs to the TonB-dependent receptor family.</text>
</comment>
<keyword evidence="6 14" id="KW-0812">Transmembrane</keyword>
<evidence type="ECO:0000256" key="8">
    <source>
        <dbReference type="ARBA" id="ARBA00023004"/>
    </source>
</evidence>
<keyword evidence="9" id="KW-0406">Ion transport</keyword>
<dbReference type="InterPro" id="IPR000531">
    <property type="entry name" value="Beta-barrel_TonB"/>
</dbReference>
<dbReference type="SMART" id="SM00965">
    <property type="entry name" value="STN"/>
    <property type="match status" value="1"/>
</dbReference>
<comment type="subcellular location">
    <subcellularLocation>
        <location evidence="1 14">Cell outer membrane</location>
        <topology evidence="1 14">Multi-pass membrane protein</topology>
    </subcellularLocation>
</comment>
<feature type="chain" id="PRO_5008069085" evidence="16">
    <location>
        <begin position="18"/>
        <end position="805"/>
    </location>
</feature>
<dbReference type="Pfam" id="PF07660">
    <property type="entry name" value="STN"/>
    <property type="match status" value="1"/>
</dbReference>
<name>A0A177NEV4_9GAMM</name>
<evidence type="ECO:0000256" key="1">
    <source>
        <dbReference type="ARBA" id="ARBA00004571"/>
    </source>
</evidence>
<dbReference type="GO" id="GO:0009279">
    <property type="term" value="C:cell outer membrane"/>
    <property type="evidence" value="ECO:0007669"/>
    <property type="project" value="UniProtKB-SubCell"/>
</dbReference>
<dbReference type="Pfam" id="PF00593">
    <property type="entry name" value="TonB_dep_Rec_b-barrel"/>
    <property type="match status" value="1"/>
</dbReference>
<accession>A0A177NEV4</accession>
<evidence type="ECO:0000259" key="17">
    <source>
        <dbReference type="SMART" id="SM00965"/>
    </source>
</evidence>
<dbReference type="AlphaFoldDB" id="A0A177NEV4"/>
<dbReference type="PANTHER" id="PTHR32552:SF68">
    <property type="entry name" value="FERRICHROME OUTER MEMBRANE TRANSPORTER_PHAGE RECEPTOR"/>
    <property type="match status" value="1"/>
</dbReference>
<dbReference type="STRING" id="980561.A1359_07985"/>
<dbReference type="InterPro" id="IPR036942">
    <property type="entry name" value="Beta-barrel_TonB_sf"/>
</dbReference>
<evidence type="ECO:0000256" key="7">
    <source>
        <dbReference type="ARBA" id="ARBA00022729"/>
    </source>
</evidence>
<evidence type="ECO:0000256" key="4">
    <source>
        <dbReference type="ARBA" id="ARBA00022452"/>
    </source>
</evidence>
<organism evidence="18 19">
    <name type="scientific">Methylomonas lenta</name>
    <dbReference type="NCBI Taxonomy" id="980561"/>
    <lineage>
        <taxon>Bacteria</taxon>
        <taxon>Pseudomonadati</taxon>
        <taxon>Pseudomonadota</taxon>
        <taxon>Gammaproteobacteria</taxon>
        <taxon>Methylococcales</taxon>
        <taxon>Methylococcaceae</taxon>
        <taxon>Methylomonas</taxon>
    </lineage>
</organism>
<dbReference type="Gene3D" id="2.40.170.20">
    <property type="entry name" value="TonB-dependent receptor, beta-barrel domain"/>
    <property type="match status" value="1"/>
</dbReference>
<dbReference type="Pfam" id="PF07715">
    <property type="entry name" value="Plug"/>
    <property type="match status" value="1"/>
</dbReference>
<evidence type="ECO:0000256" key="15">
    <source>
        <dbReference type="RuleBase" id="RU003357"/>
    </source>
</evidence>
<dbReference type="InterPro" id="IPR010105">
    <property type="entry name" value="TonB_sidphr_rcpt"/>
</dbReference>
<sequence>MIVAFVLGVGVSPAVFAAQQAIEYNIPAQSLNNALIKFAAEANLALIFSADMVRGIQVEALNGLMTAEQALNSLLKNTGFSYRFVDANTVTLTQSEAAALPSFEPVPPTIMDSVTVLGDTASGYDAVIGSLIQDQDPKSYRASDAITATRTDTPVKQIPQSIQTIKRSLIDDQQNITVSEALYNVSGVVPRQILYAPVIEGTLVRGFRAEQLLDGFNQYYNPGDRESMVNLERIEVLKGSNAVLYGGGSGSPVGGVVNLISKLPKAEAATEMGFKMGSYEFYQPYFDWNQPLTDDLLFRMTGEYTDSASYVNVIQTQRFNINPTLVFTNHHTTTLILQGKVSRWEQPDYQGLPATGTLAGDFRIHPATFVGPTDIPDSYSNSDSVWGALDHKINAVWSLSFKARYAYSEFDEKVQSLFGRDGFVADSPLMPPSTWALANVELFQRQKQFSVLGNTLATFEIGPSENTLLFGADYSELDDQGFINAGFGRYGLGVGTVDLQAPEFPVAFNTPGTSINSPSVKNTTYGGYVQLQSSFYKRFHQLFSLRLGSLEIDFQDKTSGGAAKTQTLKPLPRVGGVFDVTDAVSVFASYSEGMRGQSFVNFSGPPQPELSRQIEAGLKFDFSGELSGQMAVYQIDRSNVAVTDIQDPGLRSIAAGQQRSRGFETDLIWQPYEEIGVLANYAHTQAEFTDDLAGVSAGNQLAMVPENSGRLWANYRFQQSALKGLNVGFGVYLRTGAYLSNDNAFKTGGYHSFDAAIAYETQQFKLATTVKNLTGEDYFQPYGYFTGRVVPASGASVFVSVAVKF</sequence>
<dbReference type="EMBL" id="LUUI01000095">
    <property type="protein sequence ID" value="OAI16598.1"/>
    <property type="molecule type" value="Genomic_DNA"/>
</dbReference>
<dbReference type="GO" id="GO:0038023">
    <property type="term" value="F:signaling receptor activity"/>
    <property type="evidence" value="ECO:0007669"/>
    <property type="project" value="InterPro"/>
</dbReference>
<evidence type="ECO:0000256" key="11">
    <source>
        <dbReference type="ARBA" id="ARBA00023136"/>
    </source>
</evidence>
<evidence type="ECO:0000256" key="14">
    <source>
        <dbReference type="PROSITE-ProRule" id="PRU01360"/>
    </source>
</evidence>
<keyword evidence="3 14" id="KW-0813">Transport</keyword>
<dbReference type="InterPro" id="IPR012910">
    <property type="entry name" value="Plug_dom"/>
</dbReference>
<dbReference type="PANTHER" id="PTHR32552">
    <property type="entry name" value="FERRICHROME IRON RECEPTOR-RELATED"/>
    <property type="match status" value="1"/>
</dbReference>
<keyword evidence="11 14" id="KW-0472">Membrane</keyword>
<dbReference type="PROSITE" id="PS52016">
    <property type="entry name" value="TONB_DEPENDENT_REC_3"/>
    <property type="match status" value="1"/>
</dbReference>
<keyword evidence="10 15" id="KW-0798">TonB box</keyword>
<dbReference type="InterPro" id="IPR037066">
    <property type="entry name" value="Plug_dom_sf"/>
</dbReference>
<evidence type="ECO:0000256" key="12">
    <source>
        <dbReference type="ARBA" id="ARBA00023170"/>
    </source>
</evidence>
<proteinExistence type="inferred from homology"/>
<feature type="signal peptide" evidence="16">
    <location>
        <begin position="1"/>
        <end position="17"/>
    </location>
</feature>
<reference evidence="18 19" key="1">
    <citation type="submission" date="2016-03" db="EMBL/GenBank/DDBJ databases">
        <authorList>
            <person name="Ploux O."/>
        </authorList>
    </citation>
    <scope>NUCLEOTIDE SEQUENCE [LARGE SCALE GENOMIC DNA]</scope>
    <source>
        <strain evidence="18 19">R-45370</strain>
    </source>
</reference>
<dbReference type="CDD" id="cd01347">
    <property type="entry name" value="ligand_gated_channel"/>
    <property type="match status" value="1"/>
</dbReference>
<keyword evidence="8" id="KW-0408">Iron</keyword>
<evidence type="ECO:0000256" key="13">
    <source>
        <dbReference type="ARBA" id="ARBA00023237"/>
    </source>
</evidence>
<keyword evidence="5" id="KW-0410">Iron transport</keyword>
<keyword evidence="13 14" id="KW-0998">Cell outer membrane</keyword>
<keyword evidence="19" id="KW-1185">Reference proteome</keyword>
<protein>
    <submittedName>
        <fullName evidence="18">TonB-dependent receptor</fullName>
    </submittedName>
</protein>
<evidence type="ECO:0000313" key="18">
    <source>
        <dbReference type="EMBL" id="OAI16598.1"/>
    </source>
</evidence>
<feature type="domain" description="Secretin/TonB short N-terminal" evidence="17">
    <location>
        <begin position="44"/>
        <end position="95"/>
    </location>
</feature>
<evidence type="ECO:0000256" key="10">
    <source>
        <dbReference type="ARBA" id="ARBA00023077"/>
    </source>
</evidence>
<evidence type="ECO:0000256" key="6">
    <source>
        <dbReference type="ARBA" id="ARBA00022692"/>
    </source>
</evidence>
<dbReference type="GO" id="GO:0015344">
    <property type="term" value="F:siderophore uptake transmembrane transporter activity"/>
    <property type="evidence" value="ECO:0007669"/>
    <property type="project" value="TreeGrafter"/>
</dbReference>
<evidence type="ECO:0000256" key="9">
    <source>
        <dbReference type="ARBA" id="ARBA00023065"/>
    </source>
</evidence>
<comment type="caution">
    <text evidence="18">The sequence shown here is derived from an EMBL/GenBank/DDBJ whole genome shotgun (WGS) entry which is preliminary data.</text>
</comment>
<dbReference type="InterPro" id="IPR039426">
    <property type="entry name" value="TonB-dep_rcpt-like"/>
</dbReference>